<reference evidence="2" key="1">
    <citation type="submission" date="2023-08" db="EMBL/GenBank/DDBJ databases">
        <title>Pelteobagrus vachellii genome.</title>
        <authorList>
            <person name="Liu H."/>
        </authorList>
    </citation>
    <scope>NUCLEOTIDE SEQUENCE</scope>
    <source>
        <strain evidence="2">PRFRI_2022a</strain>
        <tissue evidence="2">Muscle</tissue>
    </source>
</reference>
<keyword evidence="3" id="KW-1185">Reference proteome</keyword>
<name>A0AA88NDP1_TACVA</name>
<dbReference type="Proteomes" id="UP001187315">
    <property type="component" value="Unassembled WGS sequence"/>
</dbReference>
<evidence type="ECO:0000313" key="3">
    <source>
        <dbReference type="Proteomes" id="UP001187315"/>
    </source>
</evidence>
<feature type="region of interest" description="Disordered" evidence="1">
    <location>
        <begin position="73"/>
        <end position="95"/>
    </location>
</feature>
<proteinExistence type="predicted"/>
<accession>A0AA88NDP1</accession>
<sequence length="130" mass="13996">MEYHPSTSAQLFRVEVGLCLCQALALGREYGLWLILLERSSDGSQNSLVANTFDGDPLAVDCESRLQTADCSPTEHVVLPSKPETGGRRGKKSQEGAERMCVVVFGSTPPPYVLEQGYTSALAGFGSLSR</sequence>
<organism evidence="2 3">
    <name type="scientific">Tachysurus vachellii</name>
    <name type="common">Darkbarbel catfish</name>
    <name type="synonym">Pelteobagrus vachellii</name>
    <dbReference type="NCBI Taxonomy" id="175792"/>
    <lineage>
        <taxon>Eukaryota</taxon>
        <taxon>Metazoa</taxon>
        <taxon>Chordata</taxon>
        <taxon>Craniata</taxon>
        <taxon>Vertebrata</taxon>
        <taxon>Euteleostomi</taxon>
        <taxon>Actinopterygii</taxon>
        <taxon>Neopterygii</taxon>
        <taxon>Teleostei</taxon>
        <taxon>Ostariophysi</taxon>
        <taxon>Siluriformes</taxon>
        <taxon>Bagridae</taxon>
        <taxon>Tachysurus</taxon>
    </lineage>
</organism>
<dbReference type="EMBL" id="JAVHJS010000005">
    <property type="protein sequence ID" value="KAK2857445.1"/>
    <property type="molecule type" value="Genomic_DNA"/>
</dbReference>
<dbReference type="AlphaFoldDB" id="A0AA88NDP1"/>
<protein>
    <submittedName>
        <fullName evidence="2">Uncharacterized protein</fullName>
    </submittedName>
</protein>
<gene>
    <name evidence="2" type="ORF">Q7C36_005364</name>
</gene>
<comment type="caution">
    <text evidence="2">The sequence shown here is derived from an EMBL/GenBank/DDBJ whole genome shotgun (WGS) entry which is preliminary data.</text>
</comment>
<evidence type="ECO:0000256" key="1">
    <source>
        <dbReference type="SAM" id="MobiDB-lite"/>
    </source>
</evidence>
<evidence type="ECO:0000313" key="2">
    <source>
        <dbReference type="EMBL" id="KAK2857445.1"/>
    </source>
</evidence>